<name>A0A844G9J2_9BACT</name>
<keyword evidence="1" id="KW-0175">Coiled coil</keyword>
<dbReference type="Gene3D" id="3.40.50.300">
    <property type="entry name" value="P-loop containing nucleotide triphosphate hydrolases"/>
    <property type="match status" value="2"/>
</dbReference>
<dbReference type="InterPro" id="IPR027417">
    <property type="entry name" value="P-loop_NTPase"/>
</dbReference>
<proteinExistence type="predicted"/>
<dbReference type="GO" id="GO:0016887">
    <property type="term" value="F:ATP hydrolysis activity"/>
    <property type="evidence" value="ECO:0007669"/>
    <property type="project" value="InterPro"/>
</dbReference>
<dbReference type="GO" id="GO:0006302">
    <property type="term" value="P:double-strand break repair"/>
    <property type="evidence" value="ECO:0007669"/>
    <property type="project" value="InterPro"/>
</dbReference>
<keyword evidence="3" id="KW-1185">Reference proteome</keyword>
<evidence type="ECO:0000313" key="2">
    <source>
        <dbReference type="EMBL" id="MST99614.1"/>
    </source>
</evidence>
<protein>
    <submittedName>
        <fullName evidence="2">AAA family ATPase</fullName>
    </submittedName>
</protein>
<dbReference type="AlphaFoldDB" id="A0A844G9J2"/>
<gene>
    <name evidence="2" type="ORF">FYJ85_21530</name>
</gene>
<dbReference type="Proteomes" id="UP000435649">
    <property type="component" value="Unassembled WGS sequence"/>
</dbReference>
<dbReference type="SUPFAM" id="SSF52540">
    <property type="entry name" value="P-loop containing nucleoside triphosphate hydrolases"/>
    <property type="match status" value="1"/>
</dbReference>
<comment type="caution">
    <text evidence="2">The sequence shown here is derived from an EMBL/GenBank/DDBJ whole genome shotgun (WGS) entry which is preliminary data.</text>
</comment>
<evidence type="ECO:0000313" key="3">
    <source>
        <dbReference type="Proteomes" id="UP000435649"/>
    </source>
</evidence>
<evidence type="ECO:0000256" key="1">
    <source>
        <dbReference type="SAM" id="Coils"/>
    </source>
</evidence>
<feature type="coiled-coil region" evidence="1">
    <location>
        <begin position="286"/>
        <end position="358"/>
    </location>
</feature>
<accession>A0A844G9J2</accession>
<sequence>MNTASYRLKEVRIVGGFLDGINYRFSDKLNCIIGARGTGKTTFLEFIRYALNAMPKDTAAQKRIKSIVENNLDGGRIDVLIETREGVSYTISKSSGEQPKVIKADGSPSGLNFTPSLFRLDVFSQNEVENIAGQSMSQLALIETFNQEVFTSLNDKISELRSALVANSETMANQSKKICELSDKISRLPGLTAQLKELSAETTEISADVNRALDQKAIRDRENIYVEDLQKLYSETAGKLKSLKDYIESALCWKSQAGLEDGDNFEMIQKLRNELVLSNDAINSGLEAIIEELRRSNRRFNEIKAALRLKHDEADIIYSKLLEKNKAEQAKSAERRKLDKERNALLIMQNELGETQRQQERVRTERAQMLSELSEALDLRFAHRKQIVDRINSELMPTIRVSIQQFGNHDKYQEFLASALSSCGIYHNQVARRLSDLIAPSQLAELVRNQDEKTLYEKTQLNSNQTKAVISRLNDERLLADMEVVDLPDLPKIELNDHDTYKTTNTLSTGQKCNTILPILLLDSERPLLVDQPEDNLDNGFVRKTIVDSILRVKQHRQLAFVTHNPNIPVLGDAEHILVLDSDGTHGVMRNCGTVDECKADIVDLLEGGAEAFIQRKNRYSY</sequence>
<dbReference type="EMBL" id="VUNS01000043">
    <property type="protein sequence ID" value="MST99614.1"/>
    <property type="molecule type" value="Genomic_DNA"/>
</dbReference>
<organism evidence="2 3">
    <name type="scientific">Victivallis lenta</name>
    <dbReference type="NCBI Taxonomy" id="2606640"/>
    <lineage>
        <taxon>Bacteria</taxon>
        <taxon>Pseudomonadati</taxon>
        <taxon>Lentisphaerota</taxon>
        <taxon>Lentisphaeria</taxon>
        <taxon>Victivallales</taxon>
        <taxon>Victivallaceae</taxon>
        <taxon>Victivallis</taxon>
    </lineage>
</organism>
<dbReference type="RefSeq" id="WP_154420786.1">
    <property type="nucleotide sequence ID" value="NZ_VUNS01000043.1"/>
</dbReference>
<reference evidence="2 3" key="1">
    <citation type="submission" date="2019-08" db="EMBL/GenBank/DDBJ databases">
        <title>In-depth cultivation of the pig gut microbiome towards novel bacterial diversity and tailored functional studies.</title>
        <authorList>
            <person name="Wylensek D."/>
            <person name="Hitch T.C.A."/>
            <person name="Clavel T."/>
        </authorList>
    </citation>
    <scope>NUCLEOTIDE SEQUENCE [LARGE SCALE GENOMIC DNA]</scope>
    <source>
        <strain evidence="2 3">BBE-744-WT-12</strain>
    </source>
</reference>